<dbReference type="Proteomes" id="UP000008820">
    <property type="component" value="Chromosome 2"/>
</dbReference>
<dbReference type="PANTHER" id="PTHR10811">
    <property type="entry name" value="FRINGE-RELATED"/>
    <property type="match status" value="1"/>
</dbReference>
<feature type="region of interest" description="Disordered" evidence="10">
    <location>
        <begin position="539"/>
        <end position="579"/>
    </location>
</feature>
<keyword evidence="4" id="KW-0808">Transferase</keyword>
<protein>
    <recommendedName>
        <fullName evidence="11">Fringe-like glycosyltransferase domain-containing protein</fullName>
    </recommendedName>
</protein>
<dbReference type="GO" id="GO:0012505">
    <property type="term" value="C:endomembrane system"/>
    <property type="evidence" value="ECO:0007669"/>
    <property type="project" value="UniProtKB-SubCell"/>
</dbReference>
<dbReference type="EnsemblMetazoa" id="AAEL005363-RG">
    <property type="protein sequence ID" value="AAEL005363-PG"/>
    <property type="gene ID" value="AAEL005363"/>
</dbReference>
<evidence type="ECO:0000256" key="10">
    <source>
        <dbReference type="SAM" id="MobiDB-lite"/>
    </source>
</evidence>
<keyword evidence="6" id="KW-0735">Signal-anchor</keyword>
<evidence type="ECO:0000256" key="6">
    <source>
        <dbReference type="ARBA" id="ARBA00022968"/>
    </source>
</evidence>
<evidence type="ECO:0000256" key="3">
    <source>
        <dbReference type="ARBA" id="ARBA00022676"/>
    </source>
</evidence>
<name>A0A6I8T7Y5_AEDAE</name>
<dbReference type="EnsemblMetazoa" id="AAEL005363-RF">
    <property type="protein sequence ID" value="AAEL005363-PF"/>
    <property type="gene ID" value="AAEL005363"/>
</dbReference>
<evidence type="ECO:0000256" key="1">
    <source>
        <dbReference type="ARBA" id="ARBA00004606"/>
    </source>
</evidence>
<sequence>MNQLFNDINYASFNGASSPARLSPRLRSMGTTAIVLAVIVVCVLFPPVGSVPEVANDSENPKLAPHEISYLILSQSAAIHYERANALRRSILEQQLKLNDQLPSPTGGSENVHLSQEIFADHEGSWAITPILKHIRASILKASHAGTRWLIICEEDSHVNVSLLAHHLGKEDYRQELFLGYPLHDREATIIHHFAFFKNPSSFLYPYLRAGIALTVPLVDRLVQVLSSAGQTLTEFFIDAAHEFALLAWNRGTGNRLTPAAYFCAHPVEGCAVYAKQVSSLPEETCNHPPVAANRERTEMPSAPILFAVKTCEKFHAERVPVLLHTWARYVQHLRLYSDIGDASIPTIATTIPNTSIGHCAKTLEILHLVQEEMFRNRALADVISWIMLVDDDTILSPSALTRFLSAFDPSQDVYIGERYGYHLLAEDGQGYNYVTGGGGIVISVRILGALLRSCECPSASSPDDMIIAACLYRLGVRPIHSPLFHQARPSDYPPETLDPASISFHKHWQIDPYQVYNRWFRKNDEAWWHKQKRRRKFPSLHDHQPIQAETISGSSEPLLRPKHISNDNDSARQEQEQHNHLPHGVVNVVRSHQQPSPPPTKETLSEATTSAAPTARMIANDYHHRYQNAHISKHFCEDNELQSNSNLLLNQRQTHHHQQEPIEPNPSRTTGARRSFQEPNIIKHTEL</sequence>
<keyword evidence="3" id="KW-0328">Glycosyltransferase</keyword>
<evidence type="ECO:0000256" key="8">
    <source>
        <dbReference type="ARBA" id="ARBA00023136"/>
    </source>
</evidence>
<gene>
    <name evidence="12" type="primary">5566374</name>
</gene>
<evidence type="ECO:0000313" key="13">
    <source>
        <dbReference type="Proteomes" id="UP000008820"/>
    </source>
</evidence>
<dbReference type="GO" id="GO:0016757">
    <property type="term" value="F:glycosyltransferase activity"/>
    <property type="evidence" value="ECO:0007669"/>
    <property type="project" value="UniProtKB-KW"/>
</dbReference>
<feature type="domain" description="Fringe-like glycosyltransferase" evidence="11">
    <location>
        <begin position="304"/>
        <end position="517"/>
    </location>
</feature>
<evidence type="ECO:0000256" key="4">
    <source>
        <dbReference type="ARBA" id="ARBA00022679"/>
    </source>
</evidence>
<dbReference type="InterPro" id="IPR003378">
    <property type="entry name" value="Fringe-like_glycosylTrfase"/>
</dbReference>
<evidence type="ECO:0000256" key="2">
    <source>
        <dbReference type="ARBA" id="ARBA00008661"/>
    </source>
</evidence>
<dbReference type="Pfam" id="PF02434">
    <property type="entry name" value="Fringe"/>
    <property type="match status" value="1"/>
</dbReference>
<dbReference type="AlphaFoldDB" id="A0A6I8T7Y5"/>
<comment type="subcellular location">
    <subcellularLocation>
        <location evidence="9">Endomembrane system</location>
        <topology evidence="9">Single-pass membrane protein</topology>
    </subcellularLocation>
    <subcellularLocation>
        <location evidence="1">Membrane</location>
        <topology evidence="1">Single-pass type II membrane protein</topology>
    </subcellularLocation>
</comment>
<organism evidence="12 13">
    <name type="scientific">Aedes aegypti</name>
    <name type="common">Yellowfever mosquito</name>
    <name type="synonym">Culex aegypti</name>
    <dbReference type="NCBI Taxonomy" id="7159"/>
    <lineage>
        <taxon>Eukaryota</taxon>
        <taxon>Metazoa</taxon>
        <taxon>Ecdysozoa</taxon>
        <taxon>Arthropoda</taxon>
        <taxon>Hexapoda</taxon>
        <taxon>Insecta</taxon>
        <taxon>Pterygota</taxon>
        <taxon>Neoptera</taxon>
        <taxon>Endopterygota</taxon>
        <taxon>Diptera</taxon>
        <taxon>Nematocera</taxon>
        <taxon>Culicoidea</taxon>
        <taxon>Culicidae</taxon>
        <taxon>Culicinae</taxon>
        <taxon>Aedini</taxon>
        <taxon>Aedes</taxon>
        <taxon>Stegomyia</taxon>
    </lineage>
</organism>
<comment type="similarity">
    <text evidence="2">Belongs to the glycosyltransferase 31 family.</text>
</comment>
<reference evidence="12 13" key="1">
    <citation type="submission" date="2017-06" db="EMBL/GenBank/DDBJ databases">
        <title>Aedes aegypti genome working group (AGWG) sequencing and assembly.</title>
        <authorList>
            <consortium name="Aedes aegypti Genome Working Group (AGWG)"/>
            <person name="Matthews B.J."/>
        </authorList>
    </citation>
    <scope>NUCLEOTIDE SEQUENCE [LARGE SCALE GENOMIC DNA]</scope>
    <source>
        <strain evidence="12 13">LVP_AGWG</strain>
    </source>
</reference>
<dbReference type="EnsemblMetazoa" id="AAEL005363-RJ">
    <property type="protein sequence ID" value="AAEL005363-PJ"/>
    <property type="gene ID" value="AAEL005363"/>
</dbReference>
<dbReference type="EnsemblMetazoa" id="AAEL005363-RB">
    <property type="protein sequence ID" value="AAEL005363-PB"/>
    <property type="gene ID" value="AAEL005363"/>
</dbReference>
<feature type="region of interest" description="Disordered" evidence="10">
    <location>
        <begin position="653"/>
        <end position="688"/>
    </location>
</feature>
<dbReference type="EnsemblMetazoa" id="AAEL005363-RI">
    <property type="protein sequence ID" value="AAEL005363-PI"/>
    <property type="gene ID" value="AAEL005363"/>
</dbReference>
<dbReference type="EnsemblMetazoa" id="AAEL005363-RC">
    <property type="protein sequence ID" value="AAEL005363-PC"/>
    <property type="gene ID" value="AAEL005363"/>
</dbReference>
<evidence type="ECO:0000256" key="5">
    <source>
        <dbReference type="ARBA" id="ARBA00022692"/>
    </source>
</evidence>
<keyword evidence="13" id="KW-1185">Reference proteome</keyword>
<dbReference type="EnsemblMetazoa" id="AAEL005363-RE">
    <property type="protein sequence ID" value="AAEL005363-PE"/>
    <property type="gene ID" value="AAEL005363"/>
</dbReference>
<feature type="region of interest" description="Disordered" evidence="10">
    <location>
        <begin position="591"/>
        <end position="611"/>
    </location>
</feature>
<dbReference type="FunCoup" id="A0A6I8T7Y5">
    <property type="interactions" value="26"/>
</dbReference>
<dbReference type="EnsemblMetazoa" id="AAEL005363-RD">
    <property type="protein sequence ID" value="AAEL005363-PD"/>
    <property type="gene ID" value="AAEL005363"/>
</dbReference>
<accession>A0A6I8T7Y5</accession>
<evidence type="ECO:0000256" key="9">
    <source>
        <dbReference type="ARBA" id="ARBA00037847"/>
    </source>
</evidence>
<keyword evidence="5" id="KW-0812">Transmembrane</keyword>
<reference evidence="12" key="2">
    <citation type="submission" date="2020-05" db="UniProtKB">
        <authorList>
            <consortium name="EnsemblMetazoa"/>
        </authorList>
    </citation>
    <scope>IDENTIFICATION</scope>
    <source>
        <strain evidence="12">LVP_AGWG</strain>
    </source>
</reference>
<dbReference type="OrthoDB" id="421979at2759"/>
<evidence type="ECO:0000256" key="7">
    <source>
        <dbReference type="ARBA" id="ARBA00022989"/>
    </source>
</evidence>
<dbReference type="InParanoid" id="A0A6I8T7Y5"/>
<keyword evidence="8" id="KW-0472">Membrane</keyword>
<dbReference type="Gene3D" id="3.90.550.50">
    <property type="match status" value="2"/>
</dbReference>
<feature type="compositionally biased region" description="Basic and acidic residues" evidence="10">
    <location>
        <begin position="565"/>
        <end position="579"/>
    </location>
</feature>
<dbReference type="GO" id="GO:0016020">
    <property type="term" value="C:membrane"/>
    <property type="evidence" value="ECO:0007669"/>
    <property type="project" value="UniProtKB-SubCell"/>
</dbReference>
<evidence type="ECO:0000259" key="11">
    <source>
        <dbReference type="Pfam" id="PF02434"/>
    </source>
</evidence>
<proteinExistence type="inferred from homology"/>
<evidence type="ECO:0000313" key="12">
    <source>
        <dbReference type="EnsemblMetazoa" id="AAEL005363-PB"/>
    </source>
</evidence>
<keyword evidence="7" id="KW-1133">Transmembrane helix</keyword>